<gene>
    <name evidence="1" type="ORF">ACFFJP_10250</name>
</gene>
<dbReference type="Gene3D" id="2.60.120.1140">
    <property type="entry name" value="Protein of unknown function DUF192"/>
    <property type="match status" value="1"/>
</dbReference>
<organism evidence="1 2">
    <name type="scientific">Rheinheimera tilapiae</name>
    <dbReference type="NCBI Taxonomy" id="875043"/>
    <lineage>
        <taxon>Bacteria</taxon>
        <taxon>Pseudomonadati</taxon>
        <taxon>Pseudomonadota</taxon>
        <taxon>Gammaproteobacteria</taxon>
        <taxon>Chromatiales</taxon>
        <taxon>Chromatiaceae</taxon>
        <taxon>Rheinheimera</taxon>
    </lineage>
</organism>
<evidence type="ECO:0000313" key="1">
    <source>
        <dbReference type="EMBL" id="MFC0048669.1"/>
    </source>
</evidence>
<name>A0ABV6BE67_9GAMM</name>
<dbReference type="PANTHER" id="PTHR37953:SF1">
    <property type="entry name" value="UPF0127 PROTEIN MJ1496"/>
    <property type="match status" value="1"/>
</dbReference>
<dbReference type="Pfam" id="PF02643">
    <property type="entry name" value="DUF192"/>
    <property type="match status" value="1"/>
</dbReference>
<comment type="caution">
    <text evidence="1">The sequence shown here is derived from an EMBL/GenBank/DDBJ whole genome shotgun (WGS) entry which is preliminary data.</text>
</comment>
<keyword evidence="2" id="KW-1185">Reference proteome</keyword>
<reference evidence="1 2" key="1">
    <citation type="submission" date="2024-09" db="EMBL/GenBank/DDBJ databases">
        <authorList>
            <person name="Sun Q."/>
            <person name="Mori K."/>
        </authorList>
    </citation>
    <scope>NUCLEOTIDE SEQUENCE [LARGE SCALE GENOMIC DNA]</scope>
    <source>
        <strain evidence="1 2">KCTC 23315</strain>
    </source>
</reference>
<dbReference type="PANTHER" id="PTHR37953">
    <property type="entry name" value="UPF0127 PROTEIN MJ1496"/>
    <property type="match status" value="1"/>
</dbReference>
<accession>A0ABV6BE67</accession>
<dbReference type="InterPro" id="IPR038695">
    <property type="entry name" value="Saro_0823-like_sf"/>
</dbReference>
<evidence type="ECO:0000313" key="2">
    <source>
        <dbReference type="Proteomes" id="UP001589813"/>
    </source>
</evidence>
<sequence length="152" mass="16571">MRIGSWLCVLPLLGCQVDVSQAEVPVFPLIPLQAGSQTLQVQLADTVERRMRGLMEQAPVLNGMLLVYESPRPMTLWMKNTPTALDVAFINPNWQISKIQAMAANSEDLHESPGDVIAALEMPLGWFAANGVQVGQKIRSCQALPISCQSGD</sequence>
<dbReference type="EMBL" id="JBHLXP010000001">
    <property type="protein sequence ID" value="MFC0048669.1"/>
    <property type="molecule type" value="Genomic_DNA"/>
</dbReference>
<dbReference type="InterPro" id="IPR003795">
    <property type="entry name" value="DUF192"/>
</dbReference>
<proteinExistence type="predicted"/>
<dbReference type="RefSeq" id="WP_377243067.1">
    <property type="nucleotide sequence ID" value="NZ_JBHLXP010000001.1"/>
</dbReference>
<dbReference type="Proteomes" id="UP001589813">
    <property type="component" value="Unassembled WGS sequence"/>
</dbReference>
<protein>
    <submittedName>
        <fullName evidence="1">DUF192 domain-containing protein</fullName>
    </submittedName>
</protein>